<accession>A0A6A6B1Q8</accession>
<keyword evidence="3" id="KW-1185">Reference proteome</keyword>
<reference evidence="2" key="1">
    <citation type="journal article" date="2020" name="Stud. Mycol.">
        <title>101 Dothideomycetes genomes: a test case for predicting lifestyles and emergence of pathogens.</title>
        <authorList>
            <person name="Haridas S."/>
            <person name="Albert R."/>
            <person name="Binder M."/>
            <person name="Bloem J."/>
            <person name="Labutti K."/>
            <person name="Salamov A."/>
            <person name="Andreopoulos B."/>
            <person name="Baker S."/>
            <person name="Barry K."/>
            <person name="Bills G."/>
            <person name="Bluhm B."/>
            <person name="Cannon C."/>
            <person name="Castanera R."/>
            <person name="Culley D."/>
            <person name="Daum C."/>
            <person name="Ezra D."/>
            <person name="Gonzalez J."/>
            <person name="Henrissat B."/>
            <person name="Kuo A."/>
            <person name="Liang C."/>
            <person name="Lipzen A."/>
            <person name="Lutzoni F."/>
            <person name="Magnuson J."/>
            <person name="Mondo S."/>
            <person name="Nolan M."/>
            <person name="Ohm R."/>
            <person name="Pangilinan J."/>
            <person name="Park H.-J."/>
            <person name="Ramirez L."/>
            <person name="Alfaro M."/>
            <person name="Sun H."/>
            <person name="Tritt A."/>
            <person name="Yoshinaga Y."/>
            <person name="Zwiers L.-H."/>
            <person name="Turgeon B."/>
            <person name="Goodwin S."/>
            <person name="Spatafora J."/>
            <person name="Crous P."/>
            <person name="Grigoriev I."/>
        </authorList>
    </citation>
    <scope>NUCLEOTIDE SEQUENCE</scope>
    <source>
        <strain evidence="2">CBS 121167</strain>
    </source>
</reference>
<feature type="region of interest" description="Disordered" evidence="1">
    <location>
        <begin position="288"/>
        <end position="335"/>
    </location>
</feature>
<sequence length="335" mass="37960">MPPPSNKVPAPSGSPEVLDDFQKTLAAAEALIMLKNQPVIFNKAAKTGNTNKQSPGKDQDKQTVGEDPEVLEAAAILMNMATADSVHLENNSGEMDSATDSEVDKLPKAKPSLIVQPPTAKRSLIVRLPVLHKCERFVRGRYITLDDGTQFDQESRLPIRGWDPRRGRVFTWTREPPADWNSPKDVEALNKWYNQLYRRAYFHKVRPDNQGLGWSEDEKQWIREALEANPQVDRKELHRSFNKHFNGRKVTDNVNTGNRKDNIQTTTRTRICTFRTYIQFSNAIGNHSLNSHAESDPESDEIQDLSAAETDDEGDDQSYEPETPSAKRPRLLDSR</sequence>
<proteinExistence type="predicted"/>
<protein>
    <submittedName>
        <fullName evidence="2">Uncharacterized protein</fullName>
    </submittedName>
</protein>
<name>A0A6A6B1Q8_9PEZI</name>
<dbReference type="GeneID" id="54301078"/>
<evidence type="ECO:0000313" key="2">
    <source>
        <dbReference type="EMBL" id="KAF2136947.1"/>
    </source>
</evidence>
<organism evidence="2 3">
    <name type="scientific">Aplosporella prunicola CBS 121167</name>
    <dbReference type="NCBI Taxonomy" id="1176127"/>
    <lineage>
        <taxon>Eukaryota</taxon>
        <taxon>Fungi</taxon>
        <taxon>Dikarya</taxon>
        <taxon>Ascomycota</taxon>
        <taxon>Pezizomycotina</taxon>
        <taxon>Dothideomycetes</taxon>
        <taxon>Dothideomycetes incertae sedis</taxon>
        <taxon>Botryosphaeriales</taxon>
        <taxon>Aplosporellaceae</taxon>
        <taxon>Aplosporella</taxon>
    </lineage>
</organism>
<dbReference type="EMBL" id="ML995509">
    <property type="protein sequence ID" value="KAF2136947.1"/>
    <property type="molecule type" value="Genomic_DNA"/>
</dbReference>
<dbReference type="Proteomes" id="UP000799438">
    <property type="component" value="Unassembled WGS sequence"/>
</dbReference>
<dbReference type="AlphaFoldDB" id="A0A6A6B1Q8"/>
<evidence type="ECO:0000313" key="3">
    <source>
        <dbReference type="Proteomes" id="UP000799438"/>
    </source>
</evidence>
<evidence type="ECO:0000256" key="1">
    <source>
        <dbReference type="SAM" id="MobiDB-lite"/>
    </source>
</evidence>
<dbReference type="RefSeq" id="XP_033392665.1">
    <property type="nucleotide sequence ID" value="XM_033543581.1"/>
</dbReference>
<gene>
    <name evidence="2" type="ORF">K452DRAFT_312757</name>
</gene>
<feature type="compositionally biased region" description="Acidic residues" evidence="1">
    <location>
        <begin position="296"/>
        <end position="319"/>
    </location>
</feature>